<feature type="compositionally biased region" description="Polar residues" evidence="1">
    <location>
        <begin position="342"/>
        <end position="352"/>
    </location>
</feature>
<feature type="compositionally biased region" description="Basic and acidic residues" evidence="1">
    <location>
        <begin position="240"/>
        <end position="250"/>
    </location>
</feature>
<evidence type="ECO:0000256" key="1">
    <source>
        <dbReference type="SAM" id="MobiDB-lite"/>
    </source>
</evidence>
<keyword evidence="3" id="KW-1185">Reference proteome</keyword>
<evidence type="ECO:0000313" key="3">
    <source>
        <dbReference type="Proteomes" id="UP001172101"/>
    </source>
</evidence>
<feature type="compositionally biased region" description="Basic and acidic residues" evidence="1">
    <location>
        <begin position="275"/>
        <end position="284"/>
    </location>
</feature>
<accession>A0AA40BH38</accession>
<dbReference type="EMBL" id="JAUIRO010000001">
    <property type="protein sequence ID" value="KAK0734131.1"/>
    <property type="molecule type" value="Genomic_DNA"/>
</dbReference>
<dbReference type="RefSeq" id="XP_060303008.1">
    <property type="nucleotide sequence ID" value="XM_060436337.1"/>
</dbReference>
<dbReference type="AlphaFoldDB" id="A0AA40BH38"/>
<dbReference type="SUPFAM" id="SSF54427">
    <property type="entry name" value="NTF2-like"/>
    <property type="match status" value="1"/>
</dbReference>
<feature type="region of interest" description="Disordered" evidence="1">
    <location>
        <begin position="275"/>
        <end position="297"/>
    </location>
</feature>
<dbReference type="Proteomes" id="UP001172101">
    <property type="component" value="Unassembled WGS sequence"/>
</dbReference>
<dbReference type="InterPro" id="IPR032710">
    <property type="entry name" value="NTF2-like_dom_sf"/>
</dbReference>
<feature type="region of interest" description="Disordered" evidence="1">
    <location>
        <begin position="168"/>
        <end position="260"/>
    </location>
</feature>
<feature type="compositionally biased region" description="Basic and acidic residues" evidence="1">
    <location>
        <begin position="369"/>
        <end position="383"/>
    </location>
</feature>
<feature type="compositionally biased region" description="Basic and acidic residues" evidence="1">
    <location>
        <begin position="463"/>
        <end position="478"/>
    </location>
</feature>
<dbReference type="Gene3D" id="3.10.450.50">
    <property type="match status" value="1"/>
</dbReference>
<reference evidence="2" key="1">
    <citation type="submission" date="2023-06" db="EMBL/GenBank/DDBJ databases">
        <title>Genome-scale phylogeny and comparative genomics of the fungal order Sordariales.</title>
        <authorList>
            <consortium name="Lawrence Berkeley National Laboratory"/>
            <person name="Hensen N."/>
            <person name="Bonometti L."/>
            <person name="Westerberg I."/>
            <person name="Brannstrom I.O."/>
            <person name="Guillou S."/>
            <person name="Cros-Aarteil S."/>
            <person name="Calhoun S."/>
            <person name="Haridas S."/>
            <person name="Kuo A."/>
            <person name="Mondo S."/>
            <person name="Pangilinan J."/>
            <person name="Riley R."/>
            <person name="LaButti K."/>
            <person name="Andreopoulos B."/>
            <person name="Lipzen A."/>
            <person name="Chen C."/>
            <person name="Yanf M."/>
            <person name="Daum C."/>
            <person name="Ng V."/>
            <person name="Clum A."/>
            <person name="Steindorff A."/>
            <person name="Ohm R."/>
            <person name="Martin F."/>
            <person name="Silar P."/>
            <person name="Natvig D."/>
            <person name="Lalanne C."/>
            <person name="Gautier V."/>
            <person name="Ament-velasquez S.L."/>
            <person name="Kruys A."/>
            <person name="Hutchinson M.I."/>
            <person name="Powell A.J."/>
            <person name="Barry K."/>
            <person name="Miller A.N."/>
            <person name="Grigoriev I.V."/>
            <person name="Debuchy R."/>
            <person name="Gladieux P."/>
            <person name="Thoren M.H."/>
            <person name="Johannesson H."/>
        </authorList>
    </citation>
    <scope>NUCLEOTIDE SEQUENCE</scope>
    <source>
        <strain evidence="2">SMH2392-1A</strain>
    </source>
</reference>
<feature type="compositionally biased region" description="Low complexity" evidence="1">
    <location>
        <begin position="168"/>
        <end position="180"/>
    </location>
</feature>
<feature type="region of interest" description="Disordered" evidence="1">
    <location>
        <begin position="333"/>
        <end position="383"/>
    </location>
</feature>
<dbReference type="GeneID" id="85319607"/>
<organism evidence="2 3">
    <name type="scientific">Lasiosphaeria miniovina</name>
    <dbReference type="NCBI Taxonomy" id="1954250"/>
    <lineage>
        <taxon>Eukaryota</taxon>
        <taxon>Fungi</taxon>
        <taxon>Dikarya</taxon>
        <taxon>Ascomycota</taxon>
        <taxon>Pezizomycotina</taxon>
        <taxon>Sordariomycetes</taxon>
        <taxon>Sordariomycetidae</taxon>
        <taxon>Sordariales</taxon>
        <taxon>Lasiosphaeriaceae</taxon>
        <taxon>Lasiosphaeria</taxon>
    </lineage>
</organism>
<gene>
    <name evidence="2" type="ORF">B0T26DRAFT_631333</name>
</gene>
<evidence type="ECO:0008006" key="4">
    <source>
        <dbReference type="Google" id="ProtNLM"/>
    </source>
</evidence>
<comment type="caution">
    <text evidence="2">The sequence shown here is derived from an EMBL/GenBank/DDBJ whole genome shotgun (WGS) entry which is preliminary data.</text>
</comment>
<name>A0AA40BH38_9PEZI</name>
<protein>
    <recommendedName>
        <fullName evidence="4">NTF2-like protein</fullName>
    </recommendedName>
</protein>
<proteinExistence type="predicted"/>
<sequence>MSLQAAYKRFLTTPSSSALASNASLHYITTTTSFSGAAEIIKHVSTSQKQIKKKKENVLFAIEDTHAVAVEVDTTLEFVSGGGAYLPGLDDNFVADRTVYLIVTHIVTFDGQGNITQIRQSWDQASLLKQLDIIGKTGRNWPIRDSTDQISLITRCIKTNGVDAVAEPAQASAPAPQEPIARSRGNSAHILRDPHTTLGLGPRDGDNDLPTVVSPYAGTRPHQRSFADVMGTGPNNEPESPSRGRQRSDSPSKAIAPKIGAGKNYQSARLFHANEEAPVEKPQEEQPSPDRLLRPNPRKYQHFDFADGSDPQDAPKTGVDFAELPKTKDTKNWSFDDFVTPQKPTNTRTMHQGRNVRHWGPESDVVEESPERKATQVQGRRDAEAHFELVDDGEATEPRLIGRPRGAGRNAGLGLYEGNKLTLEDGSVPTPGPPPLGNITNLGGRHKDFDPHFNMTDESPTGGDDKAEDGPKIGDDRKKAVRMMESNWSNYDVSPASQKENNNPTNVRRTGDDRGISIAGDGMGGKKGNGRYWAVGDEEDEGLGPRNVPGKQQQHKPTTSTLWDF</sequence>
<feature type="compositionally biased region" description="Polar residues" evidence="1">
    <location>
        <begin position="486"/>
        <end position="508"/>
    </location>
</feature>
<evidence type="ECO:0000313" key="2">
    <source>
        <dbReference type="EMBL" id="KAK0734131.1"/>
    </source>
</evidence>
<feature type="region of interest" description="Disordered" evidence="1">
    <location>
        <begin position="444"/>
        <end position="565"/>
    </location>
</feature>
<feature type="compositionally biased region" description="Polar residues" evidence="1">
    <location>
        <begin position="550"/>
        <end position="565"/>
    </location>
</feature>